<dbReference type="Proteomes" id="UP000221165">
    <property type="component" value="Unassembled WGS sequence"/>
</dbReference>
<accession>A0A2C6KXF5</accession>
<evidence type="ECO:0000313" key="4">
    <source>
        <dbReference type="EMBL" id="PHJ20583.1"/>
    </source>
</evidence>
<evidence type="ECO:0000256" key="3">
    <source>
        <dbReference type="SAM" id="MobiDB-lite"/>
    </source>
</evidence>
<keyword evidence="1" id="KW-0143">Chaperone</keyword>
<keyword evidence="5" id="KW-1185">Reference proteome</keyword>
<comment type="caution">
    <text evidence="4">The sequence shown here is derived from an EMBL/GenBank/DDBJ whole genome shotgun (WGS) entry which is preliminary data.</text>
</comment>
<organism evidence="4 5">
    <name type="scientific">Cystoisospora suis</name>
    <dbReference type="NCBI Taxonomy" id="483139"/>
    <lineage>
        <taxon>Eukaryota</taxon>
        <taxon>Sar</taxon>
        <taxon>Alveolata</taxon>
        <taxon>Apicomplexa</taxon>
        <taxon>Conoidasida</taxon>
        <taxon>Coccidia</taxon>
        <taxon>Eucoccidiorida</taxon>
        <taxon>Eimeriorina</taxon>
        <taxon>Sarcocystidae</taxon>
        <taxon>Cystoisospora</taxon>
    </lineage>
</organism>
<dbReference type="RefSeq" id="XP_067922270.1">
    <property type="nucleotide sequence ID" value="XM_068065755.1"/>
</dbReference>
<dbReference type="InterPro" id="IPR008012">
    <property type="entry name" value="Ump1"/>
</dbReference>
<dbReference type="GO" id="GO:0005634">
    <property type="term" value="C:nucleus"/>
    <property type="evidence" value="ECO:0007669"/>
    <property type="project" value="TreeGrafter"/>
</dbReference>
<evidence type="ECO:0000256" key="1">
    <source>
        <dbReference type="ARBA" id="ARBA00023186"/>
    </source>
</evidence>
<feature type="compositionally biased region" description="Low complexity" evidence="3">
    <location>
        <begin position="1"/>
        <end position="20"/>
    </location>
</feature>
<dbReference type="PANTHER" id="PTHR12828:SF3">
    <property type="entry name" value="PROTEASOME MATURATION PROTEIN"/>
    <property type="match status" value="1"/>
</dbReference>
<feature type="non-terminal residue" evidence="4">
    <location>
        <position position="158"/>
    </location>
</feature>
<protein>
    <submittedName>
        <fullName evidence="4">Proteasome maturation factor ump1 protein</fullName>
    </submittedName>
</protein>
<dbReference type="EMBL" id="MIGC01002687">
    <property type="protein sequence ID" value="PHJ20583.1"/>
    <property type="molecule type" value="Genomic_DNA"/>
</dbReference>
<dbReference type="Pfam" id="PF05348">
    <property type="entry name" value="UMP1"/>
    <property type="match status" value="1"/>
</dbReference>
<comment type="similarity">
    <text evidence="2">Belongs to the POMP/UMP1 family.</text>
</comment>
<dbReference type="GO" id="GO:0043248">
    <property type="term" value="P:proteasome assembly"/>
    <property type="evidence" value="ECO:0007669"/>
    <property type="project" value="InterPro"/>
</dbReference>
<reference evidence="4 5" key="1">
    <citation type="journal article" date="2017" name="Int. J. Parasitol.">
        <title>The genome of the protozoan parasite Cystoisospora suis and a reverse vaccinology approach to identify vaccine candidates.</title>
        <authorList>
            <person name="Palmieri N."/>
            <person name="Shrestha A."/>
            <person name="Ruttkowski B."/>
            <person name="Beck T."/>
            <person name="Vogl C."/>
            <person name="Tomley F."/>
            <person name="Blake D.P."/>
            <person name="Joachim A."/>
        </authorList>
    </citation>
    <scope>NUCLEOTIDE SEQUENCE [LARGE SCALE GENOMIC DNA]</scope>
    <source>
        <strain evidence="4 5">Wien I</strain>
    </source>
</reference>
<keyword evidence="4" id="KW-0647">Proteasome</keyword>
<feature type="region of interest" description="Disordered" evidence="3">
    <location>
        <begin position="1"/>
        <end position="68"/>
    </location>
</feature>
<sequence>MDYSAALASSSSSGVDSSSSHLVGLPHDFPNTSLYDGMLPPQSSHLPSSFSSSSSSSLLPRPPCAGISRHPLELQQSNYLRSRERMEFRRAASLYGLHAPLRLKMERELTAMTQRLPGLPSSLWGLQTLMRLDEEISVEDYLNVDHPEGNEEERTAGP</sequence>
<name>A0A2C6KXF5_9APIC</name>
<dbReference type="GO" id="GO:0000502">
    <property type="term" value="C:proteasome complex"/>
    <property type="evidence" value="ECO:0007669"/>
    <property type="project" value="UniProtKB-KW"/>
</dbReference>
<evidence type="ECO:0000256" key="2">
    <source>
        <dbReference type="ARBA" id="ARBA00043974"/>
    </source>
</evidence>
<dbReference type="VEuPathDB" id="ToxoDB:CSUI_005583"/>
<dbReference type="GeneID" id="94428966"/>
<evidence type="ECO:0000313" key="5">
    <source>
        <dbReference type="Proteomes" id="UP000221165"/>
    </source>
</evidence>
<feature type="compositionally biased region" description="Low complexity" evidence="3">
    <location>
        <begin position="39"/>
        <end position="59"/>
    </location>
</feature>
<proteinExistence type="inferred from homology"/>
<gene>
    <name evidence="4" type="ORF">CSUI_005583</name>
</gene>
<dbReference type="PANTHER" id="PTHR12828">
    <property type="entry name" value="PROTEASOME MATURATION PROTEIN UMP1"/>
    <property type="match status" value="1"/>
</dbReference>
<dbReference type="OrthoDB" id="15001at2759"/>
<dbReference type="GO" id="GO:0005737">
    <property type="term" value="C:cytoplasm"/>
    <property type="evidence" value="ECO:0007669"/>
    <property type="project" value="TreeGrafter"/>
</dbReference>
<dbReference type="AlphaFoldDB" id="A0A2C6KXF5"/>